<keyword evidence="7" id="KW-0175">Coiled coil</keyword>
<organism evidence="10 11">
    <name type="scientific">Desulfosarcina ovata subsp. sediminis</name>
    <dbReference type="NCBI Taxonomy" id="885957"/>
    <lineage>
        <taxon>Bacteria</taxon>
        <taxon>Pseudomonadati</taxon>
        <taxon>Thermodesulfobacteriota</taxon>
        <taxon>Desulfobacteria</taxon>
        <taxon>Desulfobacterales</taxon>
        <taxon>Desulfosarcinaceae</taxon>
        <taxon>Desulfosarcina</taxon>
    </lineage>
</organism>
<dbReference type="GO" id="GO:0000160">
    <property type="term" value="P:phosphorelay signal transduction system"/>
    <property type="evidence" value="ECO:0007669"/>
    <property type="project" value="UniProtKB-KW"/>
</dbReference>
<name>A0A5K7ZMC7_9BACT</name>
<feature type="transmembrane region" description="Helical" evidence="8">
    <location>
        <begin position="20"/>
        <end position="39"/>
    </location>
</feature>
<evidence type="ECO:0000256" key="1">
    <source>
        <dbReference type="ARBA" id="ARBA00000085"/>
    </source>
</evidence>
<dbReference type="InterPro" id="IPR003660">
    <property type="entry name" value="HAMP_dom"/>
</dbReference>
<keyword evidence="5" id="KW-0418">Kinase</keyword>
<keyword evidence="3" id="KW-0597">Phosphoprotein</keyword>
<dbReference type="EMBL" id="AP021876">
    <property type="protein sequence ID" value="BBO82356.1"/>
    <property type="molecule type" value="Genomic_DNA"/>
</dbReference>
<dbReference type="PANTHER" id="PTHR45436">
    <property type="entry name" value="SENSOR HISTIDINE KINASE YKOH"/>
    <property type="match status" value="1"/>
</dbReference>
<evidence type="ECO:0000256" key="8">
    <source>
        <dbReference type="SAM" id="Phobius"/>
    </source>
</evidence>
<dbReference type="EC" id="2.7.13.3" evidence="2"/>
<evidence type="ECO:0000313" key="10">
    <source>
        <dbReference type="EMBL" id="BBO82356.1"/>
    </source>
</evidence>
<keyword evidence="8" id="KW-0472">Membrane</keyword>
<dbReference type="RefSeq" id="WP_155322841.1">
    <property type="nucleotide sequence ID" value="NZ_AP021876.1"/>
</dbReference>
<evidence type="ECO:0000256" key="7">
    <source>
        <dbReference type="SAM" id="Coils"/>
    </source>
</evidence>
<dbReference type="PANTHER" id="PTHR45436:SF5">
    <property type="entry name" value="SENSOR HISTIDINE KINASE TRCS"/>
    <property type="match status" value="1"/>
</dbReference>
<dbReference type="SUPFAM" id="SSF158472">
    <property type="entry name" value="HAMP domain-like"/>
    <property type="match status" value="1"/>
</dbReference>
<evidence type="ECO:0000256" key="6">
    <source>
        <dbReference type="ARBA" id="ARBA00023012"/>
    </source>
</evidence>
<keyword evidence="4" id="KW-0808">Transferase</keyword>
<dbReference type="GO" id="GO:0005886">
    <property type="term" value="C:plasma membrane"/>
    <property type="evidence" value="ECO:0007669"/>
    <property type="project" value="TreeGrafter"/>
</dbReference>
<evidence type="ECO:0000256" key="5">
    <source>
        <dbReference type="ARBA" id="ARBA00022777"/>
    </source>
</evidence>
<reference evidence="10 11" key="1">
    <citation type="submission" date="2019-11" db="EMBL/GenBank/DDBJ databases">
        <title>Comparative genomics of hydrocarbon-degrading Desulfosarcina strains.</title>
        <authorList>
            <person name="Watanabe M."/>
            <person name="Kojima H."/>
            <person name="Fukui M."/>
        </authorList>
    </citation>
    <scope>NUCLEOTIDE SEQUENCE [LARGE SCALE GENOMIC DNA]</scope>
    <source>
        <strain evidence="10 11">28bB2T</strain>
    </source>
</reference>
<comment type="catalytic activity">
    <reaction evidence="1">
        <text>ATP + protein L-histidine = ADP + protein N-phospho-L-histidine.</text>
        <dbReference type="EC" id="2.7.13.3"/>
    </reaction>
</comment>
<dbReference type="AlphaFoldDB" id="A0A5K7ZMC7"/>
<dbReference type="Proteomes" id="UP000425960">
    <property type="component" value="Chromosome"/>
</dbReference>
<dbReference type="SMART" id="SM00304">
    <property type="entry name" value="HAMP"/>
    <property type="match status" value="1"/>
</dbReference>
<evidence type="ECO:0000256" key="2">
    <source>
        <dbReference type="ARBA" id="ARBA00012438"/>
    </source>
</evidence>
<keyword evidence="6" id="KW-0902">Two-component regulatory system</keyword>
<dbReference type="PROSITE" id="PS50885">
    <property type="entry name" value="HAMP"/>
    <property type="match status" value="1"/>
</dbReference>
<evidence type="ECO:0000259" key="9">
    <source>
        <dbReference type="PROSITE" id="PS50885"/>
    </source>
</evidence>
<evidence type="ECO:0000256" key="3">
    <source>
        <dbReference type="ARBA" id="ARBA00022553"/>
    </source>
</evidence>
<dbReference type="GO" id="GO:0004673">
    <property type="term" value="F:protein histidine kinase activity"/>
    <property type="evidence" value="ECO:0007669"/>
    <property type="project" value="UniProtKB-EC"/>
</dbReference>
<dbReference type="KEGG" id="dov:DSCO28_29220"/>
<gene>
    <name evidence="10" type="ORF">DSCO28_29220</name>
</gene>
<dbReference type="Gene3D" id="6.10.340.10">
    <property type="match status" value="1"/>
</dbReference>
<feature type="domain" description="HAMP" evidence="9">
    <location>
        <begin position="213"/>
        <end position="265"/>
    </location>
</feature>
<evidence type="ECO:0000256" key="4">
    <source>
        <dbReference type="ARBA" id="ARBA00022679"/>
    </source>
</evidence>
<sequence length="362" mass="41161">MTTAPRFRLKFGLKLFLSHFLAVLLVSGSIGTFFYFNAIDSLVQSLRSRLQNSAAFLSQGIDARNLEDIHSADDVKNTVYVDTLGKLRRLRRSNSDIAFLYIMRKIDDRIVFVVDSDETDQQALPGREYTKAPDLLRSGFTAPSVTDKPYRDEWGVFLSGYAPLRNGDGKYLIGIDMRADEVDRKLHEIRLTGLLSLLASLLLALIFALYFSKNLTGRINPMIRRCQQIAMGRFDGTITMRTFDEFDELIAAFNTMSDELARARARADRAITDLEHARDNLEIHVQERTRDLKDALEKVQVLTGMLPICSSCKKIRDDKGYWQQVEQFVSMHTGAQFSHGLCPECANRLYGDILKRDDPLSQ</sequence>
<protein>
    <recommendedName>
        <fullName evidence="2">histidine kinase</fullName>
        <ecNumber evidence="2">2.7.13.3</ecNumber>
    </recommendedName>
</protein>
<proteinExistence type="predicted"/>
<feature type="transmembrane region" description="Helical" evidence="8">
    <location>
        <begin position="191"/>
        <end position="211"/>
    </location>
</feature>
<accession>A0A5K7ZMC7</accession>
<keyword evidence="8" id="KW-0812">Transmembrane</keyword>
<dbReference type="InterPro" id="IPR050428">
    <property type="entry name" value="TCS_sensor_his_kinase"/>
</dbReference>
<keyword evidence="8" id="KW-1133">Transmembrane helix</keyword>
<dbReference type="Pfam" id="PF00672">
    <property type="entry name" value="HAMP"/>
    <property type="match status" value="1"/>
</dbReference>
<evidence type="ECO:0000313" key="11">
    <source>
        <dbReference type="Proteomes" id="UP000425960"/>
    </source>
</evidence>
<feature type="coiled-coil region" evidence="7">
    <location>
        <begin position="260"/>
        <end position="298"/>
    </location>
</feature>
<dbReference type="CDD" id="cd06225">
    <property type="entry name" value="HAMP"/>
    <property type="match status" value="1"/>
</dbReference>